<feature type="compositionally biased region" description="Polar residues" evidence="1">
    <location>
        <begin position="291"/>
        <end position="305"/>
    </location>
</feature>
<name>A0A1M7Y447_9FIRM</name>
<protein>
    <recommendedName>
        <fullName evidence="4">SAF domain-containing protein</fullName>
    </recommendedName>
</protein>
<organism evidence="2 3">
    <name type="scientific">Anaerocolumna xylanovorans DSM 12503</name>
    <dbReference type="NCBI Taxonomy" id="1121345"/>
    <lineage>
        <taxon>Bacteria</taxon>
        <taxon>Bacillati</taxon>
        <taxon>Bacillota</taxon>
        <taxon>Clostridia</taxon>
        <taxon>Lachnospirales</taxon>
        <taxon>Lachnospiraceae</taxon>
        <taxon>Anaerocolumna</taxon>
    </lineage>
</organism>
<evidence type="ECO:0000313" key="2">
    <source>
        <dbReference type="EMBL" id="SHO47039.1"/>
    </source>
</evidence>
<gene>
    <name evidence="2" type="ORF">SAMN02745217_01374</name>
</gene>
<dbReference type="Proteomes" id="UP000184612">
    <property type="component" value="Unassembled WGS sequence"/>
</dbReference>
<evidence type="ECO:0000313" key="3">
    <source>
        <dbReference type="Proteomes" id="UP000184612"/>
    </source>
</evidence>
<dbReference type="STRING" id="1121345.SAMN02745217_01374"/>
<dbReference type="CDD" id="cd11615">
    <property type="entry name" value="SAF_NeuB_like"/>
    <property type="match status" value="1"/>
</dbReference>
<dbReference type="Gene3D" id="3.90.1210.10">
    <property type="entry name" value="Antifreeze-like/N-acetylneuraminic acid synthase C-terminal domain"/>
    <property type="match status" value="1"/>
</dbReference>
<evidence type="ECO:0008006" key="4">
    <source>
        <dbReference type="Google" id="ProtNLM"/>
    </source>
</evidence>
<accession>A0A1M7Y447</accession>
<evidence type="ECO:0000256" key="1">
    <source>
        <dbReference type="SAM" id="MobiDB-lite"/>
    </source>
</evidence>
<feature type="compositionally biased region" description="Basic and acidic residues" evidence="1">
    <location>
        <begin position="310"/>
        <end position="330"/>
    </location>
</feature>
<dbReference type="OrthoDB" id="2840666at2"/>
<proteinExistence type="predicted"/>
<sequence length="330" mass="37540">MSKRLKRPLSKKQMAKRILTVSLCILLPFGLYIGYVKVKGFYEERMEAMAEEMSGYTVTAYEAVTDIKAGEIITKEMAASKRTLSGQDKKNFMTADDIGSQALADIPKGTELLKNMLLKNTIEDDLRELEFSSNIAGEHIREGDYTDIRLRYPDGEDYIVLSKIYINRIDLEKRYLYLNLSPEEIHLISSALVDCYLKTGSYLYMARYIQASCQEPSYVTYIPNTDVLELMKKDPNIAEKTRDYFNETGRRELEERLKTYYGQYGSGQSDPYSVNTPLYYPNGTGTEKKTSALTQNTDTAGNTVKVSADSGKEEGMEEKSEVKMEVDYAE</sequence>
<dbReference type="EMBL" id="FRFD01000004">
    <property type="protein sequence ID" value="SHO47039.1"/>
    <property type="molecule type" value="Genomic_DNA"/>
</dbReference>
<reference evidence="2 3" key="1">
    <citation type="submission" date="2016-12" db="EMBL/GenBank/DDBJ databases">
        <authorList>
            <person name="Song W.-J."/>
            <person name="Kurnit D.M."/>
        </authorList>
    </citation>
    <scope>NUCLEOTIDE SEQUENCE [LARGE SCALE GENOMIC DNA]</scope>
    <source>
        <strain evidence="2 3">DSM 12503</strain>
    </source>
</reference>
<keyword evidence="3" id="KW-1185">Reference proteome</keyword>
<dbReference type="AlphaFoldDB" id="A0A1M7Y447"/>
<feature type="region of interest" description="Disordered" evidence="1">
    <location>
        <begin position="281"/>
        <end position="330"/>
    </location>
</feature>
<dbReference type="InterPro" id="IPR057736">
    <property type="entry name" value="SAF_PseI/NeuA/NeuB"/>
</dbReference>